<evidence type="ECO:0000313" key="2">
    <source>
        <dbReference type="EMBL" id="CAG8435686.1"/>
    </source>
</evidence>
<feature type="region of interest" description="Disordered" evidence="1">
    <location>
        <begin position="1"/>
        <end position="25"/>
    </location>
</feature>
<evidence type="ECO:0000313" key="3">
    <source>
        <dbReference type="Proteomes" id="UP000789831"/>
    </source>
</evidence>
<dbReference type="Proteomes" id="UP000789831">
    <property type="component" value="Unassembled WGS sequence"/>
</dbReference>
<evidence type="ECO:0000256" key="1">
    <source>
        <dbReference type="SAM" id="MobiDB-lite"/>
    </source>
</evidence>
<organism evidence="2 3">
    <name type="scientific">Ambispora gerdemannii</name>
    <dbReference type="NCBI Taxonomy" id="144530"/>
    <lineage>
        <taxon>Eukaryota</taxon>
        <taxon>Fungi</taxon>
        <taxon>Fungi incertae sedis</taxon>
        <taxon>Mucoromycota</taxon>
        <taxon>Glomeromycotina</taxon>
        <taxon>Glomeromycetes</taxon>
        <taxon>Archaeosporales</taxon>
        <taxon>Ambisporaceae</taxon>
        <taxon>Ambispora</taxon>
    </lineage>
</organism>
<feature type="compositionally biased region" description="Polar residues" evidence="1">
    <location>
        <begin position="100"/>
        <end position="109"/>
    </location>
</feature>
<accession>A0A9N8YKX6</accession>
<feature type="region of interest" description="Disordered" evidence="1">
    <location>
        <begin position="90"/>
        <end position="133"/>
    </location>
</feature>
<keyword evidence="3" id="KW-1185">Reference proteome</keyword>
<comment type="caution">
    <text evidence="2">The sequence shown here is derived from an EMBL/GenBank/DDBJ whole genome shotgun (WGS) entry which is preliminary data.</text>
</comment>
<reference evidence="2" key="1">
    <citation type="submission" date="2021-06" db="EMBL/GenBank/DDBJ databases">
        <authorList>
            <person name="Kallberg Y."/>
            <person name="Tangrot J."/>
            <person name="Rosling A."/>
        </authorList>
    </citation>
    <scope>NUCLEOTIDE SEQUENCE</scope>
    <source>
        <strain evidence="2">MT106</strain>
    </source>
</reference>
<gene>
    <name evidence="2" type="ORF">AGERDE_LOCUS566</name>
</gene>
<feature type="compositionally biased region" description="Low complexity" evidence="1">
    <location>
        <begin position="118"/>
        <end position="131"/>
    </location>
</feature>
<dbReference type="EMBL" id="CAJVPL010000028">
    <property type="protein sequence ID" value="CAG8435686.1"/>
    <property type="molecule type" value="Genomic_DNA"/>
</dbReference>
<feature type="compositionally biased region" description="Basic and acidic residues" evidence="1">
    <location>
        <begin position="90"/>
        <end position="99"/>
    </location>
</feature>
<proteinExistence type="predicted"/>
<protein>
    <submittedName>
        <fullName evidence="2">1491_t:CDS:1</fullName>
    </submittedName>
</protein>
<sequence>MDVDDENSNGGGNSESANRPAIEVNDDMEEYAGKLQYLLKWEVWVNEEDVYAKELIEEYWKKHSKTKTTTKIEELQERIHKLEAENQKLREQLGNRPKENPSTSDTPSSPEAIDVDGTSNATPTTATATNAKDQKDGLTFVMWNKRKENSFLGTPENSKREVDNTGTPQTKKRIIDVDKIFNLLKEIKVVENTQIYKYEPTVNGFDQAIESLNLLLELKRKGFNQAKDTFINLIKIYETLEVAKQSFSLNVCYFIASLLGELKKPGRIFNNNENDRSLMSELRSWFKFAERIYMITRIVPLDEFAASFGRNRKLISISSFEKMKDEQFNELYNKLNHDPYDIDDMIF</sequence>
<dbReference type="AlphaFoldDB" id="A0A9N8YKX6"/>
<name>A0A9N8YKX6_9GLOM</name>